<keyword evidence="1" id="KW-0175">Coiled coil</keyword>
<dbReference type="AlphaFoldDB" id="A0A8S1H3R3"/>
<evidence type="ECO:0000256" key="2">
    <source>
        <dbReference type="SAM" id="MobiDB-lite"/>
    </source>
</evidence>
<gene>
    <name evidence="3" type="ORF">CAUJ_LOCUS5990</name>
</gene>
<evidence type="ECO:0000256" key="1">
    <source>
        <dbReference type="SAM" id="Coils"/>
    </source>
</evidence>
<organism evidence="3 4">
    <name type="scientific">Caenorhabditis auriculariae</name>
    <dbReference type="NCBI Taxonomy" id="2777116"/>
    <lineage>
        <taxon>Eukaryota</taxon>
        <taxon>Metazoa</taxon>
        <taxon>Ecdysozoa</taxon>
        <taxon>Nematoda</taxon>
        <taxon>Chromadorea</taxon>
        <taxon>Rhabditida</taxon>
        <taxon>Rhabditina</taxon>
        <taxon>Rhabditomorpha</taxon>
        <taxon>Rhabditoidea</taxon>
        <taxon>Rhabditidae</taxon>
        <taxon>Peloderinae</taxon>
        <taxon>Caenorhabditis</taxon>
    </lineage>
</organism>
<name>A0A8S1H3R3_9PELO</name>
<protein>
    <submittedName>
        <fullName evidence="3">Uncharacterized protein</fullName>
    </submittedName>
</protein>
<keyword evidence="4" id="KW-1185">Reference proteome</keyword>
<proteinExistence type="predicted"/>
<dbReference type="Proteomes" id="UP000835052">
    <property type="component" value="Unassembled WGS sequence"/>
</dbReference>
<feature type="region of interest" description="Disordered" evidence="2">
    <location>
        <begin position="92"/>
        <end position="113"/>
    </location>
</feature>
<reference evidence="3" key="1">
    <citation type="submission" date="2020-10" db="EMBL/GenBank/DDBJ databases">
        <authorList>
            <person name="Kikuchi T."/>
        </authorList>
    </citation>
    <scope>NUCLEOTIDE SEQUENCE</scope>
    <source>
        <strain evidence="3">NKZ352</strain>
    </source>
</reference>
<accession>A0A8S1H3R3</accession>
<comment type="caution">
    <text evidence="3">The sequence shown here is derived from an EMBL/GenBank/DDBJ whole genome shotgun (WGS) entry which is preliminary data.</text>
</comment>
<evidence type="ECO:0000313" key="4">
    <source>
        <dbReference type="Proteomes" id="UP000835052"/>
    </source>
</evidence>
<sequence length="227" mass="24953">MGEATAIMNHTNRSSSVSADYYCMTFGDDEFEDDEPLSSAANSKRPSDCSLEEAVRGVHKHVQRLASENMDLNEKLTRQSEELTEARSQLRGYGGPIGLGEESTPRASTVTPYRTPAPLLRTRVSVTTDRTRYESLSSSSSMTTCTWSDAASTTTTVMDSAPLTPSHWWWKHRRESTAPPATEDVVDGPTTSTTSSAWRTAFATIIASFARSLHIRVPLPDDDDIDV</sequence>
<dbReference type="EMBL" id="CAJGYM010000013">
    <property type="protein sequence ID" value="CAD6190071.1"/>
    <property type="molecule type" value="Genomic_DNA"/>
</dbReference>
<feature type="coiled-coil region" evidence="1">
    <location>
        <begin position="62"/>
        <end position="89"/>
    </location>
</feature>
<evidence type="ECO:0000313" key="3">
    <source>
        <dbReference type="EMBL" id="CAD6190071.1"/>
    </source>
</evidence>